<comment type="caution">
    <text evidence="2">The sequence shown here is derived from an EMBL/GenBank/DDBJ whole genome shotgun (WGS) entry which is preliminary data.</text>
</comment>
<feature type="chain" id="PRO_5013897202" description="DUF5667 domain-containing protein" evidence="1">
    <location>
        <begin position="22"/>
        <end position="177"/>
    </location>
</feature>
<evidence type="ECO:0000256" key="1">
    <source>
        <dbReference type="SAM" id="SignalP"/>
    </source>
</evidence>
<name>A0A2H0VI22_9BACT</name>
<organism evidence="2 3">
    <name type="scientific">Candidatus Collierbacteria bacterium CG10_big_fil_rev_8_21_14_0_10_44_9</name>
    <dbReference type="NCBI Taxonomy" id="1974535"/>
    <lineage>
        <taxon>Bacteria</taxon>
        <taxon>Candidatus Collieribacteriota</taxon>
    </lineage>
</organism>
<feature type="signal peptide" evidence="1">
    <location>
        <begin position="1"/>
        <end position="21"/>
    </location>
</feature>
<evidence type="ECO:0000313" key="3">
    <source>
        <dbReference type="Proteomes" id="UP000230796"/>
    </source>
</evidence>
<evidence type="ECO:0008006" key="4">
    <source>
        <dbReference type="Google" id="ProtNLM"/>
    </source>
</evidence>
<dbReference type="EMBL" id="PFAF01000068">
    <property type="protein sequence ID" value="PIR98731.1"/>
    <property type="molecule type" value="Genomic_DNA"/>
</dbReference>
<dbReference type="AlphaFoldDB" id="A0A2H0VI22"/>
<gene>
    <name evidence="2" type="ORF">COT87_03205</name>
</gene>
<reference evidence="3" key="1">
    <citation type="submission" date="2017-09" db="EMBL/GenBank/DDBJ databases">
        <title>Depth-based differentiation of microbial function through sediment-hosted aquifers and enrichment of novel symbionts in the deep terrestrial subsurface.</title>
        <authorList>
            <person name="Probst A.J."/>
            <person name="Ladd B."/>
            <person name="Jarett J.K."/>
            <person name="Geller-Mcgrath D.E."/>
            <person name="Sieber C.M.K."/>
            <person name="Emerson J.B."/>
            <person name="Anantharaman K."/>
            <person name="Thomas B.C."/>
            <person name="Malmstrom R."/>
            <person name="Stieglmeier M."/>
            <person name="Klingl A."/>
            <person name="Woyke T."/>
            <person name="Ryan C.M."/>
            <person name="Banfield J.F."/>
        </authorList>
    </citation>
    <scope>NUCLEOTIDE SEQUENCE [LARGE SCALE GENOMIC DNA]</scope>
</reference>
<evidence type="ECO:0000313" key="2">
    <source>
        <dbReference type="EMBL" id="PIR98731.1"/>
    </source>
</evidence>
<proteinExistence type="predicted"/>
<protein>
    <recommendedName>
        <fullName evidence="4">DUF5667 domain-containing protein</fullName>
    </recommendedName>
</protein>
<sequence length="177" mass="19728">MKKYLFLAVAVAIFLPTLVKAQPDENITKRRPDKPAQGQIQEIRQDARINHATRLVKRFDFYYKRFAGIITRFEARLVILKAGDKDIGGTQAKLDLAKAKLAEAKKASDIAIVAFKALDSTKFAQQKTERLAARDLAKVALKLFRDTHTLLKEALKELKTISKPALPTASAAVQNAQ</sequence>
<dbReference type="Proteomes" id="UP000230796">
    <property type="component" value="Unassembled WGS sequence"/>
</dbReference>
<accession>A0A2H0VI22</accession>
<keyword evidence="1" id="KW-0732">Signal</keyword>